<evidence type="ECO:0000313" key="2">
    <source>
        <dbReference type="Proteomes" id="UP000236151"/>
    </source>
</evidence>
<gene>
    <name evidence="1" type="ORF">CDQ84_07485</name>
</gene>
<name>A0A2K2FGG1_9CLOT</name>
<dbReference type="Proteomes" id="UP000236151">
    <property type="component" value="Unassembled WGS sequence"/>
</dbReference>
<comment type="caution">
    <text evidence="1">The sequence shown here is derived from an EMBL/GenBank/DDBJ whole genome shotgun (WGS) entry which is preliminary data.</text>
</comment>
<accession>A0A2K2FGG1</accession>
<keyword evidence="2" id="KW-1185">Reference proteome</keyword>
<dbReference type="OrthoDB" id="2019903at2"/>
<reference evidence="1 2" key="1">
    <citation type="submission" date="2017-06" db="EMBL/GenBank/DDBJ databases">
        <title>Investigating the central metabolism of Clostridium thermosuccinogenes.</title>
        <authorList>
            <person name="Koendjbiharie J.G."/>
            <person name="van Kranenburg R."/>
        </authorList>
    </citation>
    <scope>NUCLEOTIDE SEQUENCE [LARGE SCALE GENOMIC DNA]</scope>
    <source>
        <strain evidence="1 2">DSM 5806</strain>
    </source>
</reference>
<dbReference type="EMBL" id="NIOJ01000015">
    <property type="protein sequence ID" value="PNT99800.1"/>
    <property type="molecule type" value="Genomic_DNA"/>
</dbReference>
<sequence length="362" mass="40691">MHNSISDMARYIKNIIPPNIPETYTIKAVFKDIAGEENIRNGILAFRDFLYLMCDRLITDGSLYDKPAKTTQSNDSHPSLPVSYPFLNNVKSILFNIGYHGKLIENGGSILLDDLRLLTSVIGADGGQMRAKISAPKLVEALKFLNCCGINFDGIDLDARALDMSKAVSLIISYSSNPDMLIGLKVMAIAQKDLYTKGNHDIFLRCDYSVLKDEDTEITSILQDFVAPLPAVVQDFALKLHQRYLDAGLTCVRDVFYLGIRFIYSHKNKEVWTLSAAHDSGYRILIKAQNTHKYSDVIETFPLPLQEKISRGYGCNKKLFGEPCQKGCHGFSFPLDDSIIDISRYIEVWLDKEVSCIQRKAI</sequence>
<evidence type="ECO:0000313" key="1">
    <source>
        <dbReference type="EMBL" id="PNT99800.1"/>
    </source>
</evidence>
<protein>
    <submittedName>
        <fullName evidence="1">Uncharacterized protein</fullName>
    </submittedName>
</protein>
<dbReference type="KEGG" id="cthd:CDO33_05520"/>
<dbReference type="AlphaFoldDB" id="A0A2K2FGG1"/>
<dbReference type="RefSeq" id="WP_103081110.1">
    <property type="nucleotide sequence ID" value="NZ_CP021850.1"/>
</dbReference>
<organism evidence="1 2">
    <name type="scientific">Clostridium thermosuccinogenes</name>
    <dbReference type="NCBI Taxonomy" id="84032"/>
    <lineage>
        <taxon>Bacteria</taxon>
        <taxon>Bacillati</taxon>
        <taxon>Bacillota</taxon>
        <taxon>Clostridia</taxon>
        <taxon>Eubacteriales</taxon>
        <taxon>Clostridiaceae</taxon>
        <taxon>Clostridium</taxon>
    </lineage>
</organism>
<proteinExistence type="predicted"/>